<feature type="transmembrane region" description="Helical" evidence="9">
    <location>
        <begin position="381"/>
        <end position="401"/>
    </location>
</feature>
<keyword evidence="6 9" id="KW-1133">Transmembrane helix</keyword>
<keyword evidence="11" id="KW-1185">Reference proteome</keyword>
<dbReference type="InterPro" id="IPR052031">
    <property type="entry name" value="Membrane_Transporter-Flippase"/>
</dbReference>
<feature type="transmembrane region" description="Helical" evidence="9">
    <location>
        <begin position="164"/>
        <end position="184"/>
    </location>
</feature>
<feature type="transmembrane region" description="Helical" evidence="9">
    <location>
        <begin position="89"/>
        <end position="111"/>
    </location>
</feature>
<comment type="subcellular location">
    <subcellularLocation>
        <location evidence="1">Cell inner membrane</location>
        <topology evidence="1">Multi-pass membrane protein</topology>
    </subcellularLocation>
</comment>
<organism evidence="10 11">
    <name type="scientific">Vibrio ezurae NBRC 102218</name>
    <dbReference type="NCBI Taxonomy" id="1219080"/>
    <lineage>
        <taxon>Bacteria</taxon>
        <taxon>Pseudomonadati</taxon>
        <taxon>Pseudomonadota</taxon>
        <taxon>Gammaproteobacteria</taxon>
        <taxon>Vibrionales</taxon>
        <taxon>Vibrionaceae</taxon>
        <taxon>Vibrio</taxon>
    </lineage>
</organism>
<dbReference type="AlphaFoldDB" id="U3B0K4"/>
<protein>
    <recommendedName>
        <fullName evidence="2">Multidrug resistance protein NorM</fullName>
    </recommendedName>
    <alternativeName>
        <fullName evidence="8">Na(+)/drug antiporter</fullName>
    </alternativeName>
</protein>
<dbReference type="GO" id="GO:0005886">
    <property type="term" value="C:plasma membrane"/>
    <property type="evidence" value="ECO:0007669"/>
    <property type="project" value="UniProtKB-SubCell"/>
</dbReference>
<feature type="transmembrane region" description="Helical" evidence="9">
    <location>
        <begin position="131"/>
        <end position="152"/>
    </location>
</feature>
<accession>U3B0K4</accession>
<feature type="transmembrane region" description="Helical" evidence="9">
    <location>
        <begin position="265"/>
        <end position="287"/>
    </location>
</feature>
<keyword evidence="5 9" id="KW-0812">Transmembrane</keyword>
<dbReference type="Proteomes" id="UP000016562">
    <property type="component" value="Unassembled WGS sequence"/>
</dbReference>
<dbReference type="NCBIfam" id="TIGR00797">
    <property type="entry name" value="matE"/>
    <property type="match status" value="1"/>
</dbReference>
<name>U3B0K4_9VIBR</name>
<keyword evidence="7 9" id="KW-0472">Membrane</keyword>
<evidence type="ECO:0000256" key="2">
    <source>
        <dbReference type="ARBA" id="ARBA00013489"/>
    </source>
</evidence>
<keyword evidence="4" id="KW-1003">Cell membrane</keyword>
<dbReference type="OrthoDB" id="9806302at2"/>
<gene>
    <name evidence="10" type="ORF">VEZ01S_16_00590</name>
</gene>
<sequence length="441" mass="47756">MKSSTSKTLAIELFKMTWPMIFGVLSLMSFQLIDSAFIAQLGVLPLAAQGFTLPIGQLIIGVQVGLGIATTAIIAQTLGAKNTEKAKQLGGLILSVGSIGCAIICVLLYLVRAPLLHLLGATQEVMPIIDTYWIVWLVSAWIGAMLYFLYSVCRANGNTLLPGIMMIVTSLLNVALDPVFIFYFDLGIHGAAVATILSFSIGILYVLYRTRGKGYYTFNWNGLNIKQSILALLGIMMPAMTSQLMPPLAAMLSTKLLASYGTAAIAAWALGSRYEFFAIVSVLALTMSMPPMIGRYLGEKDFTKITSLVNIATVYILCSQIMIALVTLFISAHLAELMSGQKSVGGILNMHLMIIPFSLAPLGICILLVSVSNALGQPMKALLISCCRLFVFFLPCLYLGAYLGGLFGLFIGAAIGNTFAGLFSWHHYRKTMLTLQQKWSH</sequence>
<evidence type="ECO:0000256" key="8">
    <source>
        <dbReference type="ARBA" id="ARBA00030855"/>
    </source>
</evidence>
<evidence type="ECO:0000313" key="10">
    <source>
        <dbReference type="EMBL" id="GAD79510.1"/>
    </source>
</evidence>
<evidence type="ECO:0000256" key="5">
    <source>
        <dbReference type="ARBA" id="ARBA00022692"/>
    </source>
</evidence>
<feature type="transmembrane region" description="Helical" evidence="9">
    <location>
        <begin position="21"/>
        <end position="43"/>
    </location>
</feature>
<feature type="transmembrane region" description="Helical" evidence="9">
    <location>
        <begin position="308"/>
        <end position="330"/>
    </location>
</feature>
<keyword evidence="3" id="KW-0813">Transport</keyword>
<evidence type="ECO:0000313" key="11">
    <source>
        <dbReference type="Proteomes" id="UP000016562"/>
    </source>
</evidence>
<feature type="transmembrane region" description="Helical" evidence="9">
    <location>
        <begin position="190"/>
        <end position="208"/>
    </location>
</feature>
<proteinExistence type="predicted"/>
<evidence type="ECO:0000256" key="1">
    <source>
        <dbReference type="ARBA" id="ARBA00004429"/>
    </source>
</evidence>
<dbReference type="PANTHER" id="PTHR43549:SF3">
    <property type="entry name" value="MULTIDRUG RESISTANCE PROTEIN YPNP-RELATED"/>
    <property type="match status" value="1"/>
</dbReference>
<feature type="transmembrane region" description="Helical" evidence="9">
    <location>
        <begin position="55"/>
        <end position="77"/>
    </location>
</feature>
<dbReference type="PANTHER" id="PTHR43549">
    <property type="entry name" value="MULTIDRUG RESISTANCE PROTEIN YPNP-RELATED"/>
    <property type="match status" value="1"/>
</dbReference>
<evidence type="ECO:0000256" key="4">
    <source>
        <dbReference type="ARBA" id="ARBA00022475"/>
    </source>
</evidence>
<dbReference type="PIRSF" id="PIRSF006603">
    <property type="entry name" value="DinF"/>
    <property type="match status" value="1"/>
</dbReference>
<comment type="caution">
    <text evidence="10">The sequence shown here is derived from an EMBL/GenBank/DDBJ whole genome shotgun (WGS) entry which is preliminary data.</text>
</comment>
<evidence type="ECO:0000256" key="3">
    <source>
        <dbReference type="ARBA" id="ARBA00022448"/>
    </source>
</evidence>
<dbReference type="EMBL" id="BATM01000016">
    <property type="protein sequence ID" value="GAD79510.1"/>
    <property type="molecule type" value="Genomic_DNA"/>
</dbReference>
<dbReference type="STRING" id="1219080.VEZ01S_16_00590"/>
<dbReference type="RefSeq" id="WP_021713219.1">
    <property type="nucleotide sequence ID" value="NZ_BATM01000016.1"/>
</dbReference>
<dbReference type="GO" id="GO:0042910">
    <property type="term" value="F:xenobiotic transmembrane transporter activity"/>
    <property type="evidence" value="ECO:0007669"/>
    <property type="project" value="InterPro"/>
</dbReference>
<feature type="transmembrane region" description="Helical" evidence="9">
    <location>
        <begin position="350"/>
        <end position="369"/>
    </location>
</feature>
<evidence type="ECO:0000256" key="7">
    <source>
        <dbReference type="ARBA" id="ARBA00023136"/>
    </source>
</evidence>
<dbReference type="GO" id="GO:0015297">
    <property type="term" value="F:antiporter activity"/>
    <property type="evidence" value="ECO:0007669"/>
    <property type="project" value="InterPro"/>
</dbReference>
<dbReference type="InterPro" id="IPR048279">
    <property type="entry name" value="MdtK-like"/>
</dbReference>
<dbReference type="InterPro" id="IPR002528">
    <property type="entry name" value="MATE_fam"/>
</dbReference>
<evidence type="ECO:0000256" key="6">
    <source>
        <dbReference type="ARBA" id="ARBA00022989"/>
    </source>
</evidence>
<dbReference type="Pfam" id="PF01554">
    <property type="entry name" value="MatE"/>
    <property type="match status" value="2"/>
</dbReference>
<feature type="transmembrane region" description="Helical" evidence="9">
    <location>
        <begin position="229"/>
        <end position="245"/>
    </location>
</feature>
<reference evidence="10 11" key="1">
    <citation type="submission" date="2013-09" db="EMBL/GenBank/DDBJ databases">
        <title>Whole genome shotgun sequence of Vibrio ezurae NBRC 102218.</title>
        <authorList>
            <person name="Yoshida I."/>
            <person name="Hosoyama A."/>
            <person name="Numata M."/>
            <person name="Hashimoto M."/>
            <person name="Hosoyama Y."/>
            <person name="Tsuchikane K."/>
            <person name="Noguchi M."/>
            <person name="Hirakata S."/>
            <person name="Ichikawa N."/>
            <person name="Ohji S."/>
            <person name="Yamazoe A."/>
            <person name="Fujita N."/>
        </authorList>
    </citation>
    <scope>NUCLEOTIDE SEQUENCE [LARGE SCALE GENOMIC DNA]</scope>
    <source>
        <strain evidence="10 11">NBRC 102218</strain>
    </source>
</reference>
<evidence type="ECO:0000256" key="9">
    <source>
        <dbReference type="SAM" id="Phobius"/>
    </source>
</evidence>
<feature type="transmembrane region" description="Helical" evidence="9">
    <location>
        <begin position="407"/>
        <end position="428"/>
    </location>
</feature>
<dbReference type="eggNOG" id="COG0534">
    <property type="taxonomic scope" value="Bacteria"/>
</dbReference>